<dbReference type="EMBL" id="BAAACG010000010">
    <property type="protein sequence ID" value="GAA0740915.1"/>
    <property type="molecule type" value="Genomic_DNA"/>
</dbReference>
<organism evidence="1 2">
    <name type="scientific">Clostridium oceanicum</name>
    <dbReference type="NCBI Taxonomy" id="1543"/>
    <lineage>
        <taxon>Bacteria</taxon>
        <taxon>Bacillati</taxon>
        <taxon>Bacillota</taxon>
        <taxon>Clostridia</taxon>
        <taxon>Eubacteriales</taxon>
        <taxon>Clostridiaceae</taxon>
        <taxon>Clostridium</taxon>
    </lineage>
</organism>
<reference evidence="2" key="1">
    <citation type="journal article" date="2019" name="Int. J. Syst. Evol. Microbiol.">
        <title>The Global Catalogue of Microorganisms (GCM) 10K type strain sequencing project: providing services to taxonomists for standard genome sequencing and annotation.</title>
        <authorList>
            <consortium name="The Broad Institute Genomics Platform"/>
            <consortium name="The Broad Institute Genome Sequencing Center for Infectious Disease"/>
            <person name="Wu L."/>
            <person name="Ma J."/>
        </authorList>
    </citation>
    <scope>NUCLEOTIDE SEQUENCE [LARGE SCALE GENOMIC DNA]</scope>
    <source>
        <strain evidence="2">JCM 1407</strain>
    </source>
</reference>
<name>A0ABP3UWR8_9CLOT</name>
<accession>A0ABP3UWR8</accession>
<dbReference type="Gene3D" id="3.40.109.40">
    <property type="match status" value="1"/>
</dbReference>
<protein>
    <submittedName>
        <fullName evidence="1">Methionine synthase</fullName>
    </submittedName>
</protein>
<dbReference type="PIRSF" id="PIRSF037984">
    <property type="entry name" value="Met_synth_TM0269_prd"/>
    <property type="match status" value="1"/>
</dbReference>
<dbReference type="Proteomes" id="UP001501510">
    <property type="component" value="Unassembled WGS sequence"/>
</dbReference>
<keyword evidence="2" id="KW-1185">Reference proteome</keyword>
<proteinExistence type="predicted"/>
<evidence type="ECO:0000313" key="2">
    <source>
        <dbReference type="Proteomes" id="UP001501510"/>
    </source>
</evidence>
<dbReference type="SUPFAM" id="SSF56507">
    <property type="entry name" value="Methionine synthase activation domain-like"/>
    <property type="match status" value="1"/>
</dbReference>
<sequence length="226" mass="25951">MNDIFKIDKKEVLRYLGYKSSIVDKNTDTLIEECRREIKEYINFKYTYKTFNIEKKDKEVLIKDTNLIFKGKDILRHLSNSKECTLMAVTLGISLDRKIALYEKTNMTKSIILDACATTAIEDGCDFVESIVKKEAELKNNKITFRYSPGYGDLSIEIQKDFLKVLNAQREIGLTASSHNILIPRKSVTAIIGFIPKEITLKKRSCVNCNKYKDCEFRKTGESCGN</sequence>
<dbReference type="InterPro" id="IPR017342">
    <property type="entry name" value="S-AdoMet-dep_Met_synth_prd"/>
</dbReference>
<comment type="caution">
    <text evidence="1">The sequence shown here is derived from an EMBL/GenBank/DDBJ whole genome shotgun (WGS) entry which is preliminary data.</text>
</comment>
<evidence type="ECO:0000313" key="1">
    <source>
        <dbReference type="EMBL" id="GAA0740915.1"/>
    </source>
</evidence>
<gene>
    <name evidence="1" type="ORF">GCM10008906_21410</name>
</gene>
<dbReference type="RefSeq" id="WP_343761557.1">
    <property type="nucleotide sequence ID" value="NZ_BAAACG010000010.1"/>
</dbReference>
<dbReference type="InterPro" id="IPR037010">
    <property type="entry name" value="VitB12-dep_Met_synth_activ_sf"/>
</dbReference>